<name>A0ABQ0GID8_9PEZI</name>
<organism evidence="1 2">
    <name type="scientific">Madurella fahalii</name>
    <dbReference type="NCBI Taxonomy" id="1157608"/>
    <lineage>
        <taxon>Eukaryota</taxon>
        <taxon>Fungi</taxon>
        <taxon>Dikarya</taxon>
        <taxon>Ascomycota</taxon>
        <taxon>Pezizomycotina</taxon>
        <taxon>Sordariomycetes</taxon>
        <taxon>Sordariomycetidae</taxon>
        <taxon>Sordariales</taxon>
        <taxon>Sordariales incertae sedis</taxon>
        <taxon>Madurella</taxon>
    </lineage>
</organism>
<dbReference type="EMBL" id="BAAFSV010000004">
    <property type="protein sequence ID" value="GAB1317525.1"/>
    <property type="molecule type" value="Genomic_DNA"/>
</dbReference>
<proteinExistence type="predicted"/>
<keyword evidence="2" id="KW-1185">Reference proteome</keyword>
<dbReference type="RefSeq" id="XP_070919256.1">
    <property type="nucleotide sequence ID" value="XM_071063155.1"/>
</dbReference>
<sequence>MGMTTRVSWVEVGVESGADSDDDGTVVMPGGWKISLKSGKTMVGMGWKPGGNFLEAKVEVVDDGTEVAVSVVDGLAELVVKTGSTVVDGASTSGSIVRVTVTAPDETDTVTVLVNRSMDVTGPEVLVSVEELEPVAEVAVTPPVDDAVGSSASGIVPKISWATAMSLQPKITPSVVFMGIAKQALPAGQGISSNPSPLAHVPIFPETHAAWPSLQADRVVKVAKISLYFRASARLLSNTAGGTVLVAGGGVSMTVGIPELGVPVMVGLVDEAGSRVADDEEADVEDPVGTVEVPKPALSVAEVLDSGSVAEENEPEPERVVAVLNVVCMNVDELLVARPKDVVDVLGKVNDSTVSVAEASGTAELLVPRSGSSIELCRGSDEAAELAASELDELAGAGSEVAGSADGKLVTVTESELNRAVEAASVELSSVESRGSVPGNGSSGCVEVLTPELPSVDVGKASAALVVVSKKEVTVAWPAPDEKALLSLADGKMVESSMLAVDAVRPSLSGSDE</sequence>
<protein>
    <submittedName>
        <fullName evidence="1">Uncharacterized protein</fullName>
    </submittedName>
</protein>
<gene>
    <name evidence="1" type="ORF">MFIFM68171_07735</name>
</gene>
<dbReference type="Proteomes" id="UP001628179">
    <property type="component" value="Unassembled WGS sequence"/>
</dbReference>
<evidence type="ECO:0000313" key="2">
    <source>
        <dbReference type="Proteomes" id="UP001628179"/>
    </source>
</evidence>
<evidence type="ECO:0000313" key="1">
    <source>
        <dbReference type="EMBL" id="GAB1317525.1"/>
    </source>
</evidence>
<dbReference type="GeneID" id="98178478"/>
<accession>A0ABQ0GID8</accession>
<reference evidence="1 2" key="1">
    <citation type="submission" date="2024-09" db="EMBL/GenBank/DDBJ databases">
        <title>Itraconazole resistance in Madurella fahalii resulting from another homologue of gene encoding cytochrome P450 14-alpha sterol demethylase (CYP51).</title>
        <authorList>
            <person name="Yoshioka I."/>
            <person name="Fahal A.H."/>
            <person name="Kaneko S."/>
            <person name="Yaguchi T."/>
        </authorList>
    </citation>
    <scope>NUCLEOTIDE SEQUENCE [LARGE SCALE GENOMIC DNA]</scope>
    <source>
        <strain evidence="1 2">IFM 68171</strain>
    </source>
</reference>
<comment type="caution">
    <text evidence="1">The sequence shown here is derived from an EMBL/GenBank/DDBJ whole genome shotgun (WGS) entry which is preliminary data.</text>
</comment>